<proteinExistence type="inferred from homology"/>
<feature type="transmembrane region" description="Helical" evidence="2">
    <location>
        <begin position="85"/>
        <end position="104"/>
    </location>
</feature>
<dbReference type="SUPFAM" id="SSF51735">
    <property type="entry name" value="NAD(P)-binding Rossmann-fold domains"/>
    <property type="match status" value="2"/>
</dbReference>
<dbReference type="InterPro" id="IPR036291">
    <property type="entry name" value="NAD(P)-bd_dom_sf"/>
</dbReference>
<dbReference type="PANTHER" id="PTHR43318">
    <property type="entry name" value="UDP-N-ACETYLGLUCOSAMINE 4,6-DEHYDRATASE"/>
    <property type="match status" value="1"/>
</dbReference>
<evidence type="ECO:0000313" key="4">
    <source>
        <dbReference type="EMBL" id="SMB80410.1"/>
    </source>
</evidence>
<evidence type="ECO:0000256" key="1">
    <source>
        <dbReference type="ARBA" id="ARBA00007430"/>
    </source>
</evidence>
<dbReference type="Pfam" id="PF02719">
    <property type="entry name" value="Polysacc_synt_2"/>
    <property type="match status" value="1"/>
</dbReference>
<evidence type="ECO:0000313" key="5">
    <source>
        <dbReference type="Proteomes" id="UP000192582"/>
    </source>
</evidence>
<feature type="transmembrane region" description="Helical" evidence="2">
    <location>
        <begin position="12"/>
        <end position="34"/>
    </location>
</feature>
<dbReference type="OrthoDB" id="9803111at2"/>
<dbReference type="Gene3D" id="3.40.50.720">
    <property type="entry name" value="NAD(P)-binding Rossmann-like Domain"/>
    <property type="match status" value="2"/>
</dbReference>
<dbReference type="InterPro" id="IPR003869">
    <property type="entry name" value="Polysac_CapD-like"/>
</dbReference>
<keyword evidence="2" id="KW-0812">Transmembrane</keyword>
<dbReference type="InterPro" id="IPR051203">
    <property type="entry name" value="Polysaccharide_Synthase-Rel"/>
</dbReference>
<dbReference type="STRING" id="695939.SAMN00790413_05522"/>
<dbReference type="CDD" id="cd05237">
    <property type="entry name" value="UDP_invert_4-6DH_SDR_e"/>
    <property type="match status" value="1"/>
</dbReference>
<dbReference type="Pfam" id="PF13727">
    <property type="entry name" value="CoA_binding_3"/>
    <property type="match status" value="1"/>
</dbReference>
<dbReference type="PANTHER" id="PTHR43318:SF1">
    <property type="entry name" value="POLYSACCHARIDE BIOSYNTHESIS PROTEIN EPSC-RELATED"/>
    <property type="match status" value="1"/>
</dbReference>
<dbReference type="AlphaFoldDB" id="A0A1W1UH71"/>
<evidence type="ECO:0000259" key="3">
    <source>
        <dbReference type="Pfam" id="PF02719"/>
    </source>
</evidence>
<sequence>MRTARPPEANTALVKALLDVGVFSLAAVFAYWLRLEGGIERYVRDIAYYVLLTLPIRYIALNRFQTYRHIWQYVTFEDLAALGRMVAIVTGLLLLLTAFLRSLIFVPWTVPLIEGLLALAGLSGLRFLTRLALDRRKRKAATPATTSVLIAGAGDAGRMIATELLRRPIGLNPVGFLDDDLRKKGRRLLGLPVLGSAGQLPELQQKAQADLLIVAMPSADGHAVRRYVEAAQASGMQTRIIPGFSELVGGQITANQLREVRVEDLLRRPPVELDTASIHSYLEGQTVLITGAGGSIGSELVRQVVKYRPRRVILLGRGENSIFSIEQEIRRDWPEIDLVALIANVRSAGRLDQIFRTYRPNVVFHAAAHKHVPLMEASPSEAILNNVFGTRNVVECCLRYDVQRLVNVSTDKAVNPTSVMGASKRVAERVVSSGAVRAHPGQGFMSVRFGNVLGSRGSVVPTFLAQIRAGGPITITHPEMTRYFMTIPEASALVLQAGALGHNGAVHLLNMGEPVRIVDLARDVIRLSGGKDVEIVYSGIRPGEKMYEELLTNGEGVSATQHAEIFTARPEQPDPHDLNELLIALERAAKAEDGVAIRQTLHAAITGSHLARA</sequence>
<evidence type="ECO:0000256" key="2">
    <source>
        <dbReference type="SAM" id="Phobius"/>
    </source>
</evidence>
<dbReference type="Proteomes" id="UP000192582">
    <property type="component" value="Unassembled WGS sequence"/>
</dbReference>
<name>A0A1W1UH71_9DEIO</name>
<keyword evidence="5" id="KW-1185">Reference proteome</keyword>
<gene>
    <name evidence="4" type="ORF">SAMN00790413_05522</name>
</gene>
<dbReference type="RefSeq" id="WP_084045726.1">
    <property type="nucleotide sequence ID" value="NZ_FWWU01000004.1"/>
</dbReference>
<feature type="transmembrane region" description="Helical" evidence="2">
    <location>
        <begin position="46"/>
        <end position="64"/>
    </location>
</feature>
<dbReference type="EMBL" id="FWWU01000004">
    <property type="protein sequence ID" value="SMB80410.1"/>
    <property type="molecule type" value="Genomic_DNA"/>
</dbReference>
<feature type="domain" description="Polysaccharide biosynthesis protein CapD-like" evidence="3">
    <location>
        <begin position="287"/>
        <end position="569"/>
    </location>
</feature>
<protein>
    <submittedName>
        <fullName evidence="4">NDP-sugar epimerase, includes UDP-GlcNAc-inverting 4,6-dehydratase FlaA1 and capsular polysaccharide biosynthesis protein EpsC</fullName>
    </submittedName>
</protein>
<feature type="transmembrane region" description="Helical" evidence="2">
    <location>
        <begin position="110"/>
        <end position="129"/>
    </location>
</feature>
<reference evidence="4 5" key="1">
    <citation type="submission" date="2017-04" db="EMBL/GenBank/DDBJ databases">
        <authorList>
            <person name="Afonso C.L."/>
            <person name="Miller P.J."/>
            <person name="Scott M.A."/>
            <person name="Spackman E."/>
            <person name="Goraichik I."/>
            <person name="Dimitrov K.M."/>
            <person name="Suarez D.L."/>
            <person name="Swayne D.E."/>
        </authorList>
    </citation>
    <scope>NUCLEOTIDE SEQUENCE [LARGE SCALE GENOMIC DNA]</scope>
    <source>
        <strain evidence="4 5">KR-140</strain>
    </source>
</reference>
<accession>A0A1W1UH71</accession>
<comment type="similarity">
    <text evidence="1">Belongs to the polysaccharide synthase family.</text>
</comment>
<organism evidence="4 5">
    <name type="scientific">Deinococcus hopiensis KR-140</name>
    <dbReference type="NCBI Taxonomy" id="695939"/>
    <lineage>
        <taxon>Bacteria</taxon>
        <taxon>Thermotogati</taxon>
        <taxon>Deinococcota</taxon>
        <taxon>Deinococci</taxon>
        <taxon>Deinococcales</taxon>
        <taxon>Deinococcaceae</taxon>
        <taxon>Deinococcus</taxon>
    </lineage>
</organism>
<keyword evidence="2" id="KW-0472">Membrane</keyword>
<keyword evidence="2" id="KW-1133">Transmembrane helix</keyword>